<proteinExistence type="inferred from homology"/>
<dbReference type="InterPro" id="IPR011993">
    <property type="entry name" value="PH-like_dom_sf"/>
</dbReference>
<dbReference type="GO" id="GO:0016020">
    <property type="term" value="C:membrane"/>
    <property type="evidence" value="ECO:0007669"/>
    <property type="project" value="TreeGrafter"/>
</dbReference>
<dbReference type="PANTHER" id="PTHR10807:SF128">
    <property type="entry name" value="PHOSPHATIDYLINOSITOL-3,5-BISPHOSPHATE 3-PHOSPHATASE"/>
    <property type="match status" value="1"/>
</dbReference>
<sequence length="610" mass="69487">MDAIRIAKVDRVQYNKPGLRVEGTLHLTAHHLIFKHPDPSGDQEIWVPYPLISTVVRLPLSLYGQSPIAFRTRTFEYFTLVFNKDRDAYDVFESVKELTVTSSVYNMYAFYYQPNPPFTSNDGWSLYNPREEFARMGVGSRTKAWRFTDINKDYSFCPTYPARLVVPAKISDAVLAHGGKFRSKSRIPALVYLHWNNHSSITRSSQPTVGLTNSRSVQDEKLVEAIFQSHHLILSPYASPPQRSSSAVYGATATNLIIDARSGTSGVANVVRGGGTENMDYYKEGRKVYLGVDNIHAMRDSLAKVTDALRDADASIPVPGVDGTEEKSGVINRQALRQSGWLKHISALLDGASVIVRNIHINSSHVLIHCSDGWDRTAQLSTLAQLCLDPYFRTYHGFQVLIEKDWISFGHRFADRCGHLSSEKFFLTPSSEGSADGPQAFLASVQNKIVSPSHLKETSPVFHQFLECVRQIQRQFPTRFEFNERFLERLHYHLYSCQFGTFLFNNERERRVPLEPGAQPAYLRLQSVWDLLNSDSERSHLINPDYDPTLDARDQLGGTSDMGVLLPNPKDVRFWHELYGRSEDDMNGRIVTSERLPFRMKWRRLRHRLP</sequence>
<dbReference type="SUPFAM" id="SSF52799">
    <property type="entry name" value="(Phosphotyrosine protein) phosphatases II"/>
    <property type="match status" value="1"/>
</dbReference>
<evidence type="ECO:0000313" key="5">
    <source>
        <dbReference type="EMBL" id="KAF9514462.1"/>
    </source>
</evidence>
<protein>
    <recommendedName>
        <fullName evidence="4">Myotubularin phosphatase domain-containing protein</fullName>
    </recommendedName>
</protein>
<keyword evidence="6" id="KW-1185">Reference proteome</keyword>
<dbReference type="Proteomes" id="UP000886523">
    <property type="component" value="Unassembled WGS sequence"/>
</dbReference>
<dbReference type="PANTHER" id="PTHR10807">
    <property type="entry name" value="MYOTUBULARIN-RELATED"/>
    <property type="match status" value="1"/>
</dbReference>
<accession>A0A9P6DUP3</accession>
<comment type="similarity">
    <text evidence="1">Belongs to the protein-tyrosine phosphatase family. Non-receptor class myotubularin subfamily.</text>
</comment>
<dbReference type="AlphaFoldDB" id="A0A9P6DUP3"/>
<reference evidence="5" key="1">
    <citation type="journal article" date="2020" name="Nat. Commun.">
        <title>Large-scale genome sequencing of mycorrhizal fungi provides insights into the early evolution of symbiotic traits.</title>
        <authorList>
            <person name="Miyauchi S."/>
            <person name="Kiss E."/>
            <person name="Kuo A."/>
            <person name="Drula E."/>
            <person name="Kohler A."/>
            <person name="Sanchez-Garcia M."/>
            <person name="Morin E."/>
            <person name="Andreopoulos B."/>
            <person name="Barry K.W."/>
            <person name="Bonito G."/>
            <person name="Buee M."/>
            <person name="Carver A."/>
            <person name="Chen C."/>
            <person name="Cichocki N."/>
            <person name="Clum A."/>
            <person name="Culley D."/>
            <person name="Crous P.W."/>
            <person name="Fauchery L."/>
            <person name="Girlanda M."/>
            <person name="Hayes R.D."/>
            <person name="Keri Z."/>
            <person name="LaButti K."/>
            <person name="Lipzen A."/>
            <person name="Lombard V."/>
            <person name="Magnuson J."/>
            <person name="Maillard F."/>
            <person name="Murat C."/>
            <person name="Nolan M."/>
            <person name="Ohm R.A."/>
            <person name="Pangilinan J."/>
            <person name="Pereira M.F."/>
            <person name="Perotto S."/>
            <person name="Peter M."/>
            <person name="Pfister S."/>
            <person name="Riley R."/>
            <person name="Sitrit Y."/>
            <person name="Stielow J.B."/>
            <person name="Szollosi G."/>
            <person name="Zifcakova L."/>
            <person name="Stursova M."/>
            <person name="Spatafora J.W."/>
            <person name="Tedersoo L."/>
            <person name="Vaario L.M."/>
            <person name="Yamada A."/>
            <person name="Yan M."/>
            <person name="Wang P."/>
            <person name="Xu J."/>
            <person name="Bruns T."/>
            <person name="Baldrian P."/>
            <person name="Vilgalys R."/>
            <person name="Dunand C."/>
            <person name="Henrissat B."/>
            <person name="Grigoriev I.V."/>
            <person name="Hibbett D."/>
            <person name="Nagy L.G."/>
            <person name="Martin F.M."/>
        </authorList>
    </citation>
    <scope>NUCLEOTIDE SEQUENCE</scope>
    <source>
        <strain evidence="5">UP504</strain>
    </source>
</reference>
<dbReference type="PROSITE" id="PS00383">
    <property type="entry name" value="TYR_PHOSPHATASE_1"/>
    <property type="match status" value="1"/>
</dbReference>
<dbReference type="Pfam" id="PF21098">
    <property type="entry name" value="PH-GRAM_MTMR6-like"/>
    <property type="match status" value="1"/>
</dbReference>
<name>A0A9P6DUP3_9AGAM</name>
<dbReference type="InterPro" id="IPR010569">
    <property type="entry name" value="Myotubularin-like_Pase_dom"/>
</dbReference>
<evidence type="ECO:0000256" key="2">
    <source>
        <dbReference type="PIRSR" id="PIRSR630564-1"/>
    </source>
</evidence>
<organism evidence="5 6">
    <name type="scientific">Hydnum rufescens UP504</name>
    <dbReference type="NCBI Taxonomy" id="1448309"/>
    <lineage>
        <taxon>Eukaryota</taxon>
        <taxon>Fungi</taxon>
        <taxon>Dikarya</taxon>
        <taxon>Basidiomycota</taxon>
        <taxon>Agaricomycotina</taxon>
        <taxon>Agaricomycetes</taxon>
        <taxon>Cantharellales</taxon>
        <taxon>Hydnaceae</taxon>
        <taxon>Hydnum</taxon>
    </lineage>
</organism>
<dbReference type="EMBL" id="MU128960">
    <property type="protein sequence ID" value="KAF9514462.1"/>
    <property type="molecule type" value="Genomic_DNA"/>
</dbReference>
<dbReference type="GO" id="GO:0005737">
    <property type="term" value="C:cytoplasm"/>
    <property type="evidence" value="ECO:0007669"/>
    <property type="project" value="TreeGrafter"/>
</dbReference>
<feature type="binding site" evidence="3">
    <location>
        <begin position="294"/>
        <end position="295"/>
    </location>
    <ligand>
        <name>substrate</name>
    </ligand>
</feature>
<dbReference type="InterPro" id="IPR030564">
    <property type="entry name" value="Myotubularin"/>
</dbReference>
<comment type="caution">
    <text evidence="5">The sequence shown here is derived from an EMBL/GenBank/DDBJ whole genome shotgun (WGS) entry which is preliminary data.</text>
</comment>
<dbReference type="InterPro" id="IPR048994">
    <property type="entry name" value="PH-GRAM_MTMR6-9"/>
</dbReference>
<dbReference type="PROSITE" id="PS51339">
    <property type="entry name" value="PPASE_MYOTUBULARIN"/>
    <property type="match status" value="1"/>
</dbReference>
<evidence type="ECO:0000256" key="1">
    <source>
        <dbReference type="ARBA" id="ARBA00007471"/>
    </source>
</evidence>
<gene>
    <name evidence="5" type="ORF">BS47DRAFT_872004</name>
</gene>
<dbReference type="Gene3D" id="2.30.29.30">
    <property type="entry name" value="Pleckstrin-homology domain (PH domain)/Phosphotyrosine-binding domain (PTB)"/>
    <property type="match status" value="1"/>
</dbReference>
<feature type="binding site" evidence="3">
    <location>
        <begin position="370"/>
        <end position="376"/>
    </location>
    <ligand>
        <name>substrate</name>
    </ligand>
</feature>
<dbReference type="InterPro" id="IPR016130">
    <property type="entry name" value="Tyr_Pase_AS"/>
</dbReference>
<evidence type="ECO:0000256" key="3">
    <source>
        <dbReference type="PIRSR" id="PIRSR630564-2"/>
    </source>
</evidence>
<feature type="domain" description="Myotubularin phosphatase" evidence="4">
    <location>
        <begin position="123"/>
        <end position="579"/>
    </location>
</feature>
<dbReference type="GO" id="GO:0004438">
    <property type="term" value="F:phosphatidylinositol-3-phosphate phosphatase activity"/>
    <property type="evidence" value="ECO:0007669"/>
    <property type="project" value="TreeGrafter"/>
</dbReference>
<dbReference type="OrthoDB" id="271628at2759"/>
<dbReference type="SUPFAM" id="SSF50729">
    <property type="entry name" value="PH domain-like"/>
    <property type="match status" value="1"/>
</dbReference>
<feature type="active site" description="Phosphocysteine intermediate" evidence="2">
    <location>
        <position position="370"/>
    </location>
</feature>
<dbReference type="Pfam" id="PF06602">
    <property type="entry name" value="Myotub-related"/>
    <property type="match status" value="1"/>
</dbReference>
<dbReference type="GO" id="GO:0046856">
    <property type="term" value="P:phosphatidylinositol dephosphorylation"/>
    <property type="evidence" value="ECO:0007669"/>
    <property type="project" value="TreeGrafter"/>
</dbReference>
<evidence type="ECO:0000313" key="6">
    <source>
        <dbReference type="Proteomes" id="UP000886523"/>
    </source>
</evidence>
<dbReference type="InterPro" id="IPR029021">
    <property type="entry name" value="Prot-tyrosine_phosphatase-like"/>
</dbReference>
<evidence type="ECO:0000259" key="4">
    <source>
        <dbReference type="PROSITE" id="PS51339"/>
    </source>
</evidence>